<dbReference type="PROSITE" id="PS00301">
    <property type="entry name" value="G_TR_1"/>
    <property type="match status" value="1"/>
</dbReference>
<dbReference type="InterPro" id="IPR032090">
    <property type="entry name" value="RF3_C"/>
</dbReference>
<feature type="binding site" evidence="8">
    <location>
        <begin position="17"/>
        <end position="24"/>
    </location>
    <ligand>
        <name>GTP</name>
        <dbReference type="ChEBI" id="CHEBI:37565"/>
    </ligand>
</feature>
<dbReference type="InterPro" id="IPR041732">
    <property type="entry name" value="RF3_GTP-bd"/>
</dbReference>
<reference evidence="10 11" key="1">
    <citation type="submission" date="2019-04" db="EMBL/GenBank/DDBJ databases">
        <title>Sphingobacterium olei sp. nov., isolated from oil-contaminated soil.</title>
        <authorList>
            <person name="Liu B."/>
        </authorList>
    </citation>
    <scope>NUCLEOTIDE SEQUENCE [LARGE SCALE GENOMIC DNA]</scope>
    <source>
        <strain evidence="10 11">Y3L14</strain>
    </source>
</reference>
<dbReference type="SUPFAM" id="SSF54980">
    <property type="entry name" value="EF-G C-terminal domain-like"/>
    <property type="match status" value="1"/>
</dbReference>
<dbReference type="InterPro" id="IPR053905">
    <property type="entry name" value="EF-G-like_DII"/>
</dbReference>
<keyword evidence="6 8" id="KW-0342">GTP-binding</keyword>
<dbReference type="CDD" id="cd04169">
    <property type="entry name" value="RF3"/>
    <property type="match status" value="1"/>
</dbReference>
<name>A0A4U0H7Q0_9SPHI</name>
<dbReference type="SUPFAM" id="SSF50447">
    <property type="entry name" value="Translation proteins"/>
    <property type="match status" value="1"/>
</dbReference>
<dbReference type="Pfam" id="PF00009">
    <property type="entry name" value="GTP_EFTU"/>
    <property type="match status" value="1"/>
</dbReference>
<dbReference type="HAMAP" id="MF_00072">
    <property type="entry name" value="Rel_fac_3"/>
    <property type="match status" value="1"/>
</dbReference>
<dbReference type="AlphaFoldDB" id="A0A4U0H7Q0"/>
<dbReference type="Gene3D" id="3.30.70.3280">
    <property type="entry name" value="Peptide chain release factor 3, domain III"/>
    <property type="match status" value="1"/>
</dbReference>
<proteinExistence type="inferred from homology"/>
<dbReference type="FunFam" id="3.30.70.3280:FF:000001">
    <property type="entry name" value="Peptide chain release factor 3"/>
    <property type="match status" value="1"/>
</dbReference>
<comment type="function">
    <text evidence="8">Increases the formation of ribosomal termination complexes and stimulates activities of RF-1 and RF-2. It binds guanine nucleotides and has strong preference for UGA stop codons. It may interact directly with the ribosome. The stimulation of RF-1 and RF-2 is significantly reduced by GTP and GDP, but not by GMP.</text>
</comment>
<dbReference type="PANTHER" id="PTHR43556">
    <property type="entry name" value="PEPTIDE CHAIN RELEASE FACTOR RF3"/>
    <property type="match status" value="1"/>
</dbReference>
<feature type="binding site" evidence="8">
    <location>
        <begin position="139"/>
        <end position="142"/>
    </location>
    <ligand>
        <name>GTP</name>
        <dbReference type="ChEBI" id="CHEBI:37565"/>
    </ligand>
</feature>
<dbReference type="InterPro" id="IPR027417">
    <property type="entry name" value="P-loop_NTPase"/>
</dbReference>
<dbReference type="GO" id="GO:0005829">
    <property type="term" value="C:cytosol"/>
    <property type="evidence" value="ECO:0007669"/>
    <property type="project" value="TreeGrafter"/>
</dbReference>
<feature type="domain" description="Tr-type G" evidence="9">
    <location>
        <begin position="8"/>
        <end position="277"/>
    </location>
</feature>
<evidence type="ECO:0000256" key="4">
    <source>
        <dbReference type="ARBA" id="ARBA00022741"/>
    </source>
</evidence>
<comment type="similarity">
    <text evidence="2 8">Belongs to the TRAFAC class translation factor GTPase superfamily. Classic translation factor GTPase family. PrfC subfamily.</text>
</comment>
<dbReference type="GO" id="GO:0016150">
    <property type="term" value="F:translation release factor activity, codon nonspecific"/>
    <property type="evidence" value="ECO:0007669"/>
    <property type="project" value="TreeGrafter"/>
</dbReference>
<dbReference type="GO" id="GO:0016149">
    <property type="term" value="F:translation release factor activity, codon specific"/>
    <property type="evidence" value="ECO:0007669"/>
    <property type="project" value="UniProtKB-UniRule"/>
</dbReference>
<evidence type="ECO:0000256" key="7">
    <source>
        <dbReference type="ARBA" id="ARBA00073639"/>
    </source>
</evidence>
<evidence type="ECO:0000313" key="11">
    <source>
        <dbReference type="Proteomes" id="UP000309872"/>
    </source>
</evidence>
<evidence type="ECO:0000256" key="2">
    <source>
        <dbReference type="ARBA" id="ARBA00009978"/>
    </source>
</evidence>
<evidence type="ECO:0000256" key="3">
    <source>
        <dbReference type="ARBA" id="ARBA00022490"/>
    </source>
</evidence>
<keyword evidence="4 8" id="KW-0547">Nucleotide-binding</keyword>
<dbReference type="GO" id="GO:0005525">
    <property type="term" value="F:GTP binding"/>
    <property type="evidence" value="ECO:0007669"/>
    <property type="project" value="UniProtKB-UniRule"/>
</dbReference>
<dbReference type="InterPro" id="IPR004548">
    <property type="entry name" value="PrfC"/>
</dbReference>
<dbReference type="FunFam" id="3.40.50.300:FF:000542">
    <property type="entry name" value="Peptide chain release factor 3"/>
    <property type="match status" value="1"/>
</dbReference>
<dbReference type="InterPro" id="IPR005225">
    <property type="entry name" value="Small_GTP-bd"/>
</dbReference>
<dbReference type="GO" id="GO:0003924">
    <property type="term" value="F:GTPase activity"/>
    <property type="evidence" value="ECO:0007669"/>
    <property type="project" value="InterPro"/>
</dbReference>
<dbReference type="NCBIfam" id="TIGR00231">
    <property type="entry name" value="small_GTP"/>
    <property type="match status" value="1"/>
</dbReference>
<organism evidence="10 11">
    <name type="scientific">Sphingobacterium alkalisoli</name>
    <dbReference type="NCBI Taxonomy" id="1874115"/>
    <lineage>
        <taxon>Bacteria</taxon>
        <taxon>Pseudomonadati</taxon>
        <taxon>Bacteroidota</taxon>
        <taxon>Sphingobacteriia</taxon>
        <taxon>Sphingobacteriales</taxon>
        <taxon>Sphingobacteriaceae</taxon>
        <taxon>Sphingobacterium</taxon>
    </lineage>
</organism>
<sequence>MNPTTEKNKRKTFGIISHPDAGKTTLTEKFLLFGGAVQTAGTVKRNRGARTALSDFMEIEKQRGISVSTSVMGFTYKGCQINILDTPGHKDFAEDTYRTLTAVDSVILVIDCVKGVEEQTEKLMKVCRLRSIPVIIFVNKFDREGRNPFELLEEIEQRLDITTCPMTWPIGIGSTFKGVYHLYNSSLNIYSASKTKKADDYIEIKDLNDPKLPKLIGESLANSLRDEVELVSNEFEKFDEPLYQAGYLAPLFFGSAINNFGIQELLDTFISVAPSPQARETLTRTVSPNEEPFTGFIFKIHANLDPRHRDRIAFCRICSGKFKRNTFYYHTRREKRLKFSSPTTFMASEKTVVEEAWPGDVVGLYDAGNFKIGDTLTEGENLQFKGIPSFSPEIFKELENMDPLKTKQLDKGIEQLADEGLAQVFTFTLGRQRIVGVVGELQFEVIKFRLLQEYGASCTFRAREFSSASWLSMEDDDALKQFSASHRHNIAHDKENRLVFLANSAWDLQQAKSKFPTLKFYETSEYR</sequence>
<dbReference type="EMBL" id="SUKA01000001">
    <property type="protein sequence ID" value="TJY67893.1"/>
    <property type="molecule type" value="Genomic_DNA"/>
</dbReference>
<evidence type="ECO:0000313" key="10">
    <source>
        <dbReference type="EMBL" id="TJY67893.1"/>
    </source>
</evidence>
<dbReference type="PRINTS" id="PR00315">
    <property type="entry name" value="ELONGATNFCT"/>
</dbReference>
<dbReference type="InterPro" id="IPR031157">
    <property type="entry name" value="G_TR_CS"/>
</dbReference>
<dbReference type="Pfam" id="PF16658">
    <property type="entry name" value="RF3_C"/>
    <property type="match status" value="1"/>
</dbReference>
<dbReference type="PROSITE" id="PS51722">
    <property type="entry name" value="G_TR_2"/>
    <property type="match status" value="1"/>
</dbReference>
<dbReference type="Gene3D" id="3.40.50.300">
    <property type="entry name" value="P-loop containing nucleotide triphosphate hydrolases"/>
    <property type="match status" value="2"/>
</dbReference>
<comment type="subcellular location">
    <subcellularLocation>
        <location evidence="1 8">Cytoplasm</location>
    </subcellularLocation>
</comment>
<keyword evidence="11" id="KW-1185">Reference proteome</keyword>
<dbReference type="OrthoDB" id="9801591at2"/>
<evidence type="ECO:0000256" key="5">
    <source>
        <dbReference type="ARBA" id="ARBA00022917"/>
    </source>
</evidence>
<dbReference type="RefSeq" id="WP_136818760.1">
    <property type="nucleotide sequence ID" value="NZ_BMJX01000001.1"/>
</dbReference>
<dbReference type="InterPro" id="IPR009000">
    <property type="entry name" value="Transl_B-barrel_sf"/>
</dbReference>
<dbReference type="InterPro" id="IPR038467">
    <property type="entry name" value="RF3_dom_3_sf"/>
</dbReference>
<dbReference type="NCBIfam" id="NF001964">
    <property type="entry name" value="PRK00741.1"/>
    <property type="match status" value="1"/>
</dbReference>
<dbReference type="InterPro" id="IPR035647">
    <property type="entry name" value="EFG_III/V"/>
</dbReference>
<gene>
    <name evidence="8" type="primary">prfC</name>
    <name evidence="10" type="ORF">FAZ19_01110</name>
</gene>
<keyword evidence="3 8" id="KW-0963">Cytoplasm</keyword>
<accession>A0A4U0H7Q0</accession>
<evidence type="ECO:0000256" key="1">
    <source>
        <dbReference type="ARBA" id="ARBA00004496"/>
    </source>
</evidence>
<dbReference type="PANTHER" id="PTHR43556:SF2">
    <property type="entry name" value="PEPTIDE CHAIN RELEASE FACTOR RF3"/>
    <property type="match status" value="1"/>
</dbReference>
<dbReference type="InterPro" id="IPR000795">
    <property type="entry name" value="T_Tr_GTP-bd_dom"/>
</dbReference>
<dbReference type="Pfam" id="PF22042">
    <property type="entry name" value="EF-G_D2"/>
    <property type="match status" value="1"/>
</dbReference>
<comment type="caution">
    <text evidence="10">The sequence shown here is derived from an EMBL/GenBank/DDBJ whole genome shotgun (WGS) entry which is preliminary data.</text>
</comment>
<dbReference type="NCBIfam" id="TIGR00503">
    <property type="entry name" value="prfC"/>
    <property type="match status" value="1"/>
</dbReference>
<evidence type="ECO:0000259" key="9">
    <source>
        <dbReference type="PROSITE" id="PS51722"/>
    </source>
</evidence>
<feature type="binding site" evidence="8">
    <location>
        <begin position="85"/>
        <end position="89"/>
    </location>
    <ligand>
        <name>GTP</name>
        <dbReference type="ChEBI" id="CHEBI:37565"/>
    </ligand>
</feature>
<protein>
    <recommendedName>
        <fullName evidence="7 8">Peptide chain release factor 3</fullName>
        <shortName evidence="8">RF-3</shortName>
    </recommendedName>
</protein>
<evidence type="ECO:0000256" key="8">
    <source>
        <dbReference type="HAMAP-Rule" id="MF_00072"/>
    </source>
</evidence>
<evidence type="ECO:0000256" key="6">
    <source>
        <dbReference type="ARBA" id="ARBA00023134"/>
    </source>
</evidence>
<dbReference type="SUPFAM" id="SSF52540">
    <property type="entry name" value="P-loop containing nucleoside triphosphate hydrolases"/>
    <property type="match status" value="1"/>
</dbReference>
<keyword evidence="5 8" id="KW-0648">Protein biosynthesis</keyword>
<dbReference type="GO" id="GO:0006449">
    <property type="term" value="P:regulation of translational termination"/>
    <property type="evidence" value="ECO:0007669"/>
    <property type="project" value="UniProtKB-UniRule"/>
</dbReference>
<dbReference type="Proteomes" id="UP000309872">
    <property type="component" value="Unassembled WGS sequence"/>
</dbReference>